<feature type="domain" description="VOC" evidence="3">
    <location>
        <begin position="295"/>
        <end position="414"/>
    </location>
</feature>
<gene>
    <name evidence="4" type="ORF">V4C55_38785</name>
</gene>
<dbReference type="Gene3D" id="3.10.180.10">
    <property type="entry name" value="2,3-Dihydroxybiphenyl 1,2-Dioxygenase, domain 1"/>
    <property type="match status" value="2"/>
</dbReference>
<dbReference type="CDD" id="cd08342">
    <property type="entry name" value="HPPD_N_like"/>
    <property type="match status" value="1"/>
</dbReference>
<dbReference type="InterPro" id="IPR013022">
    <property type="entry name" value="Xyl_isomerase-like_TIM-brl"/>
</dbReference>
<dbReference type="Pfam" id="PF14696">
    <property type="entry name" value="Glyoxalase_5"/>
    <property type="match status" value="1"/>
</dbReference>
<dbReference type="PROSITE" id="PS51819">
    <property type="entry name" value="VOC"/>
    <property type="match status" value="2"/>
</dbReference>
<feature type="binding site" evidence="2">
    <location>
        <position position="165"/>
    </location>
    <ligand>
        <name>a divalent metal cation</name>
        <dbReference type="ChEBI" id="CHEBI:60240"/>
        <note>catalytic</note>
    </ligand>
</feature>
<proteinExistence type="inferred from homology"/>
<feature type="binding site" evidence="2">
    <location>
        <position position="525"/>
    </location>
    <ligand>
        <name>Mg(2+)</name>
        <dbReference type="ChEBI" id="CHEBI:18420"/>
    </ligand>
</feature>
<dbReference type="InterPro" id="IPR043700">
    <property type="entry name" value="DSD"/>
</dbReference>
<feature type="binding site" evidence="2">
    <location>
        <position position="239"/>
    </location>
    <ligand>
        <name>a divalent metal cation</name>
        <dbReference type="ChEBI" id="CHEBI:60240"/>
        <note>catalytic</note>
    </ligand>
</feature>
<dbReference type="InterPro" id="IPR029068">
    <property type="entry name" value="Glyas_Bleomycin-R_OHBP_Dase"/>
</dbReference>
<dbReference type="Pfam" id="PF01261">
    <property type="entry name" value="AP_endonuc_2"/>
    <property type="match status" value="1"/>
</dbReference>
<dbReference type="PANTHER" id="PTHR12110:SF21">
    <property type="entry name" value="XYLOSE ISOMERASE-LIKE TIM BARREL DOMAIN-CONTAINING PROTEIN"/>
    <property type="match status" value="1"/>
</dbReference>
<dbReference type="HAMAP" id="MF_02238">
    <property type="entry name" value="DSD"/>
    <property type="match status" value="1"/>
</dbReference>
<comment type="function">
    <text evidence="2">Catalyzes the conversion of 3-dehydroshikimate to protocatechuate (3,4-dihydroxybenzoate), a common intermediate of quinate and shikimate degradation pathways.</text>
</comment>
<comment type="cofactor">
    <cofactor evidence="2">
        <name>a divalent metal cation</name>
        <dbReference type="ChEBI" id="CHEBI:60240"/>
    </cofactor>
</comment>
<evidence type="ECO:0000256" key="1">
    <source>
        <dbReference type="ARBA" id="ARBA00022723"/>
    </source>
</evidence>
<protein>
    <recommendedName>
        <fullName evidence="2">3-dehydroshikimate dehydratase</fullName>
        <shortName evidence="2">DSD</shortName>
        <ecNumber evidence="2">4.2.1.118</ecNumber>
    </recommendedName>
</protein>
<dbReference type="EMBL" id="JAZHGC010000057">
    <property type="protein sequence ID" value="MEM5291680.1"/>
    <property type="molecule type" value="Genomic_DNA"/>
</dbReference>
<evidence type="ECO:0000256" key="2">
    <source>
        <dbReference type="HAMAP-Rule" id="MF_02238"/>
    </source>
</evidence>
<feature type="binding site" evidence="2">
    <location>
        <position position="603"/>
    </location>
    <ligand>
        <name>Mg(2+)</name>
        <dbReference type="ChEBI" id="CHEBI:18420"/>
    </ligand>
</feature>
<dbReference type="SUPFAM" id="SSF51658">
    <property type="entry name" value="Xylose isomerase-like"/>
    <property type="match status" value="1"/>
</dbReference>
<dbReference type="Proteomes" id="UP001494588">
    <property type="component" value="Unassembled WGS sequence"/>
</dbReference>
<dbReference type="Pfam" id="PF00903">
    <property type="entry name" value="Glyoxalase"/>
    <property type="match status" value="1"/>
</dbReference>
<evidence type="ECO:0000259" key="3">
    <source>
        <dbReference type="PROSITE" id="PS51819"/>
    </source>
</evidence>
<comment type="catalytic activity">
    <reaction evidence="2">
        <text>3-dehydroshikimate = 3,4-dihydroxybenzoate + H2O</text>
        <dbReference type="Rhea" id="RHEA:24848"/>
        <dbReference type="ChEBI" id="CHEBI:15377"/>
        <dbReference type="ChEBI" id="CHEBI:16630"/>
        <dbReference type="ChEBI" id="CHEBI:36241"/>
        <dbReference type="EC" id="4.2.1.118"/>
    </reaction>
</comment>
<name>A0ABU9QQB8_9BURK</name>
<comment type="pathway">
    <text evidence="2">Aromatic compound metabolism; 3,4-dihydroxybenzoate biosynthesis.</text>
</comment>
<feature type="binding site" evidence="2">
    <location>
        <position position="134"/>
    </location>
    <ligand>
        <name>a divalent metal cation</name>
        <dbReference type="ChEBI" id="CHEBI:60240"/>
        <note>catalytic</note>
    </ligand>
</feature>
<dbReference type="InterPro" id="IPR036237">
    <property type="entry name" value="Xyl_isomerase-like_sf"/>
</dbReference>
<dbReference type="SUPFAM" id="SSF54593">
    <property type="entry name" value="Glyoxalase/Bleomycin resistance protein/Dihydroxybiphenyl dioxygenase"/>
    <property type="match status" value="1"/>
</dbReference>
<reference evidence="4 5" key="1">
    <citation type="submission" date="2024-01" db="EMBL/GenBank/DDBJ databases">
        <title>The diversity of rhizobia nodulating Mimosa spp. in eleven states of Brazil covering several biomes is determined by host plant, location, and edaphic factors.</title>
        <authorList>
            <person name="Rouws L."/>
            <person name="Barauna A."/>
            <person name="Beukes C."/>
            <person name="De Faria S.M."/>
            <person name="Gross E."/>
            <person name="Dos Reis Junior F.B."/>
            <person name="Simon M."/>
            <person name="Maluk M."/>
            <person name="Odee D.W."/>
            <person name="Kenicer G."/>
            <person name="Young J.P.W."/>
            <person name="Reis V.M."/>
            <person name="Zilli J."/>
            <person name="James E.K."/>
        </authorList>
    </citation>
    <scope>NUCLEOTIDE SEQUENCE [LARGE SCALE GENOMIC DNA]</scope>
    <source>
        <strain evidence="4 5">JPY77</strain>
    </source>
</reference>
<evidence type="ECO:0000313" key="5">
    <source>
        <dbReference type="Proteomes" id="UP001494588"/>
    </source>
</evidence>
<dbReference type="InterPro" id="IPR050312">
    <property type="entry name" value="IolE/XylAMocC-like"/>
</dbReference>
<accession>A0ABU9QQB8</accession>
<evidence type="ECO:0000313" key="4">
    <source>
        <dbReference type="EMBL" id="MEM5291680.1"/>
    </source>
</evidence>
<keyword evidence="2" id="KW-0456">Lyase</keyword>
<comment type="similarity">
    <text evidence="2">Belongs to the bacterial two-domain DSD family.</text>
</comment>
<dbReference type="Gene3D" id="3.20.20.150">
    <property type="entry name" value="Divalent-metal-dependent TIM barrel enzymes"/>
    <property type="match status" value="1"/>
</dbReference>
<feature type="binding site" evidence="2">
    <location>
        <position position="191"/>
    </location>
    <ligand>
        <name>a divalent metal cation</name>
        <dbReference type="ChEBI" id="CHEBI:60240"/>
        <note>catalytic</note>
    </ligand>
</feature>
<organism evidence="4 5">
    <name type="scientific">Paraburkholderia sabiae</name>
    <dbReference type="NCBI Taxonomy" id="273251"/>
    <lineage>
        <taxon>Bacteria</taxon>
        <taxon>Pseudomonadati</taxon>
        <taxon>Pseudomonadota</taxon>
        <taxon>Betaproteobacteria</taxon>
        <taxon>Burkholderiales</taxon>
        <taxon>Burkholderiaceae</taxon>
        <taxon>Paraburkholderia</taxon>
    </lineage>
</organism>
<dbReference type="InterPro" id="IPR041736">
    <property type="entry name" value="4OHPhenylPyrv_dOase_N"/>
</dbReference>
<keyword evidence="1 2" id="KW-0479">Metal-binding</keyword>
<dbReference type="InterPro" id="IPR004360">
    <property type="entry name" value="Glyas_Fos-R_dOase_dom"/>
</dbReference>
<comment type="caution">
    <text evidence="4">The sequence shown here is derived from an EMBL/GenBank/DDBJ whole genome shotgun (WGS) entry which is preliminary data.</text>
</comment>
<dbReference type="PANTHER" id="PTHR12110">
    <property type="entry name" value="HYDROXYPYRUVATE ISOMERASE"/>
    <property type="match status" value="1"/>
</dbReference>
<dbReference type="InterPro" id="IPR037523">
    <property type="entry name" value="VOC_core"/>
</dbReference>
<sequence>MLRSIATVSVSGTLVEKLAAIRAAGFDGVEIFENDLLYFDGSPADIRKRCDDLGLQIMLFQPFRDFEGVSKERLAQNLNRAQRKFELMHELGTDLVLVCSNVNANVIADDGLIVDQLGELALLAEREGVRVGFEALAWGKYVNSYRHAWRLVDAVNHSNLGLILDSFHTLSIDDPIDPIADIPGDRIAFVQIADAPLQKMDVLEWSRHYRCFPGQGEFDVAGFADRVLATGYQGPFSLEIFNDGFRAAPTAATAADGYRSLLYLEEQAAHRRDASTVTQDAQPLFTPPAPPAHSGFQFIEFAVDSTSAPRLAQRFAEAGFHAAGKHRSKDVTLYQQGDASIVLNAETDSFASEFFHRHGLSLCASAFQVDDAGRVFERATSFGYAPFSGRVGPNERVVPGVRAPDGSLHYFVDARPDEPTLYEADFVLDAQANGQPAGQGELKRIDHVCLDLPADTLDTWILYFRAVFGFEAEAAWLLPDPYGLVRSRAVRSADGSVRIVLNASVDGRTSTAQSLHTYRGTGLNHVAFVTDDIFAAVEQLRARDVRLLRIPSNYYDDLEARYDFADSMVSMMKDAHVLYDRDAQGGEFFHVYTEQMDGRFFLEIVQRKGGYDGYGAVNAPVRLAAQAQRKNG</sequence>
<keyword evidence="5" id="KW-1185">Reference proteome</keyword>
<feature type="binding site" evidence="2">
    <location>
        <position position="447"/>
    </location>
    <ligand>
        <name>Mg(2+)</name>
        <dbReference type="ChEBI" id="CHEBI:18420"/>
    </ligand>
</feature>
<feature type="domain" description="VOC" evidence="3">
    <location>
        <begin position="444"/>
        <end position="607"/>
    </location>
</feature>
<dbReference type="RefSeq" id="WP_201660414.1">
    <property type="nucleotide sequence ID" value="NZ_CAJHCS010000040.1"/>
</dbReference>
<dbReference type="EC" id="4.2.1.118" evidence="2"/>